<protein>
    <recommendedName>
        <fullName evidence="3">YjbH domain-containing protein</fullName>
    </recommendedName>
</protein>
<evidence type="ECO:0008006" key="3">
    <source>
        <dbReference type="Google" id="ProtNLM"/>
    </source>
</evidence>
<dbReference type="AlphaFoldDB" id="A0A2W5N0P1"/>
<proteinExistence type="predicted"/>
<evidence type="ECO:0000313" key="2">
    <source>
        <dbReference type="Proteomes" id="UP000249417"/>
    </source>
</evidence>
<dbReference type="Pfam" id="PF06082">
    <property type="entry name" value="YjbH"/>
    <property type="match status" value="1"/>
</dbReference>
<comment type="caution">
    <text evidence="1">The sequence shown here is derived from an EMBL/GenBank/DDBJ whole genome shotgun (WGS) entry which is preliminary data.</text>
</comment>
<evidence type="ECO:0000313" key="1">
    <source>
        <dbReference type="EMBL" id="PZQ46956.1"/>
    </source>
</evidence>
<name>A0A2W5N0P1_9BACT</name>
<accession>A0A2W5N0P1</accession>
<reference evidence="1 2" key="1">
    <citation type="submission" date="2017-08" db="EMBL/GenBank/DDBJ databases">
        <title>Infants hospitalized years apart are colonized by the same room-sourced microbial strains.</title>
        <authorList>
            <person name="Brooks B."/>
            <person name="Olm M.R."/>
            <person name="Firek B.A."/>
            <person name="Baker R."/>
            <person name="Thomas B.C."/>
            <person name="Morowitz M.J."/>
            <person name="Banfield J.F."/>
        </authorList>
    </citation>
    <scope>NUCLEOTIDE SEQUENCE [LARGE SCALE GENOMIC DNA]</scope>
    <source>
        <strain evidence="1">S2_005_002_R2_29</strain>
    </source>
</reference>
<sequence length="670" mass="73681">MAYANEVVKSTNFKGMIGLNTIPTARMDEEGIARAGLSTLDPYNHAFIGMQIAKPLYVNLRQSMEVSSIGEQPHRVYPGMDFKLRLGEEGRYAPEIAFGMDSALGHKRFSSEYFALSKRYYNFDFTAGIAWGRMGSGGILPNPLARLSSHFDRERNYTDQNAASPADWFTGKEIGLFGGFEYALPIEGLSFKADIGADRSPGERRSFDFDAPALWSVGFNYNPTPWFGFGTSLIGGDKIMARITLQDNLYKRKIKSYKDNPAIAGKDEGMFGKLWAKIQRGGDDEPSIHMGEPVKDGRDLAAVLHLNDAQPSAMQIGRAAKALAAKADKDTATITIIPARQGLRGNSITLSKRDVQNLAEGNASPEEVWQDASFSQKYASSGRDNMFEKLKLFPELSISPQEEETTHLYRASLVAEKTSEWKYGFLSGAGLRLNIADNLHRLSKFKNINLKSVRGDADYFTANRVNAERAYIGWMHTILPDIHFAATAGILEEMYAGYGGEILYRPSASPFAIGLEGWNAFKRDPTAPLALGLRGDDASWTGHGTLYYDIPNTDLTAYLKAGRFLGGDWGASGGAETQFDNGVKIKGYVTATNSDDKDVFGADRNVIAGLQLAIPLGGLKFIPEGSAARIKAEPMGRDDGQMLDKPLSLYEATEPMSYRRLGRNWQAVQN</sequence>
<dbReference type="InterPro" id="IPR010344">
    <property type="entry name" value="YbjH"/>
</dbReference>
<dbReference type="Proteomes" id="UP000249417">
    <property type="component" value="Unassembled WGS sequence"/>
</dbReference>
<organism evidence="1 2">
    <name type="scientific">Micavibrio aeruginosavorus</name>
    <dbReference type="NCBI Taxonomy" id="349221"/>
    <lineage>
        <taxon>Bacteria</taxon>
        <taxon>Pseudomonadati</taxon>
        <taxon>Bdellovibrionota</taxon>
        <taxon>Bdellovibrionia</taxon>
        <taxon>Bdellovibrionales</taxon>
        <taxon>Pseudobdellovibrionaceae</taxon>
        <taxon>Micavibrio</taxon>
    </lineage>
</organism>
<dbReference type="EMBL" id="QFQB01000019">
    <property type="protein sequence ID" value="PZQ46956.1"/>
    <property type="molecule type" value="Genomic_DNA"/>
</dbReference>
<gene>
    <name evidence="1" type="ORF">DI551_04180</name>
</gene>